<comment type="caution">
    <text evidence="2">The sequence shown here is derived from an EMBL/GenBank/DDBJ whole genome shotgun (WGS) entry which is preliminary data.</text>
</comment>
<dbReference type="SUPFAM" id="SSF159234">
    <property type="entry name" value="FomD-like"/>
    <property type="match status" value="1"/>
</dbReference>
<protein>
    <submittedName>
        <fullName evidence="2">DUF402 domain-containing protein</fullName>
    </submittedName>
</protein>
<evidence type="ECO:0000313" key="2">
    <source>
        <dbReference type="EMBL" id="PMQ20632.1"/>
    </source>
</evidence>
<dbReference type="InterPro" id="IPR035930">
    <property type="entry name" value="FomD-like_sf"/>
</dbReference>
<reference evidence="2 3" key="1">
    <citation type="journal article" date="2017" name="Elife">
        <title>Extensive horizontal gene transfer in cheese-associated bacteria.</title>
        <authorList>
            <person name="Bonham K.S."/>
            <person name="Wolfe B.E."/>
            <person name="Dutton R.J."/>
        </authorList>
    </citation>
    <scope>NUCLEOTIDE SEQUENCE [LARGE SCALE GENOMIC DNA]</scope>
    <source>
        <strain evidence="2 3">JB182</strain>
    </source>
</reference>
<organism evidence="2 3">
    <name type="scientific">Glutamicibacter arilaitensis</name>
    <dbReference type="NCBI Taxonomy" id="256701"/>
    <lineage>
        <taxon>Bacteria</taxon>
        <taxon>Bacillati</taxon>
        <taxon>Actinomycetota</taxon>
        <taxon>Actinomycetes</taxon>
        <taxon>Micrococcales</taxon>
        <taxon>Micrococcaceae</taxon>
        <taxon>Glutamicibacter</taxon>
    </lineage>
</organism>
<accession>A0A2N7S3A5</accession>
<proteinExistence type="predicted"/>
<dbReference type="AlphaFoldDB" id="A0A2N7S3A5"/>
<dbReference type="InterPro" id="IPR007295">
    <property type="entry name" value="DUF402"/>
</dbReference>
<dbReference type="GeneID" id="303185592"/>
<sequence>MSLPSGCPVDLPRSPETIAEGSLVVARAWKYDSSPHWVVPGFYLGQDKYGHWLHQPAGALVARPGTAHLAASNALCLIPHSGQWIATLYADALEDFDVYIDLSSNIGWRRMKRGAWEVNSIDMDLDVIRSRSQGVFLDDEDEFAEHEIGMNYPASLVRSIGREAGLLLGTVINNDAPFNAEHRATWQSKAERLAAQLAEASKNLDN</sequence>
<dbReference type="Proteomes" id="UP000235739">
    <property type="component" value="Unassembled WGS sequence"/>
</dbReference>
<feature type="domain" description="DUF402" evidence="1">
    <location>
        <begin position="56"/>
        <end position="169"/>
    </location>
</feature>
<evidence type="ECO:0000259" key="1">
    <source>
        <dbReference type="Pfam" id="PF04167"/>
    </source>
</evidence>
<dbReference type="OMA" id="AWWTGMF"/>
<dbReference type="Gene3D" id="2.40.380.10">
    <property type="entry name" value="FomD-like"/>
    <property type="match status" value="1"/>
</dbReference>
<dbReference type="EMBL" id="PNQX01000001">
    <property type="protein sequence ID" value="PMQ20632.1"/>
    <property type="molecule type" value="Genomic_DNA"/>
</dbReference>
<name>A0A2N7S3A5_9MICC</name>
<gene>
    <name evidence="2" type="ORF">CIK84_03220</name>
</gene>
<evidence type="ECO:0000313" key="3">
    <source>
        <dbReference type="Proteomes" id="UP000235739"/>
    </source>
</evidence>
<dbReference type="Pfam" id="PF04167">
    <property type="entry name" value="DUF402"/>
    <property type="match status" value="1"/>
</dbReference>
<dbReference type="RefSeq" id="WP_013349338.1">
    <property type="nucleotide sequence ID" value="NZ_JABUYH010000047.1"/>
</dbReference>